<evidence type="ECO:0000256" key="2">
    <source>
        <dbReference type="SAM" id="Phobius"/>
    </source>
</evidence>
<accession>A0AA47MTF7</accession>
<dbReference type="PANTHER" id="PTHR48081">
    <property type="entry name" value="AB HYDROLASE SUPERFAMILY PROTEIN C4A8.06C"/>
    <property type="match status" value="1"/>
</dbReference>
<dbReference type="InterPro" id="IPR029058">
    <property type="entry name" value="AB_hydrolase_fold"/>
</dbReference>
<dbReference type="Proteomes" id="UP001174136">
    <property type="component" value="Unassembled WGS sequence"/>
</dbReference>
<reference evidence="4" key="1">
    <citation type="journal article" date="2023" name="Front. Mar. Sci.">
        <title>A new Merluccius polli reference genome to investigate the effects of global change in West African waters.</title>
        <authorList>
            <person name="Mateo J.L."/>
            <person name="Blanco-Fernandez C."/>
            <person name="Garcia-Vazquez E."/>
            <person name="Machado-Schiaffino G."/>
        </authorList>
    </citation>
    <scope>NUCLEOTIDE SEQUENCE</scope>
    <source>
        <strain evidence="4">C29</strain>
        <tissue evidence="4">Fin</tissue>
    </source>
</reference>
<proteinExistence type="predicted"/>
<keyword evidence="2" id="KW-0812">Transmembrane</keyword>
<evidence type="ECO:0000256" key="1">
    <source>
        <dbReference type="ARBA" id="ARBA00022801"/>
    </source>
</evidence>
<keyword evidence="5" id="KW-1185">Reference proteome</keyword>
<dbReference type="InterPro" id="IPR049492">
    <property type="entry name" value="BD-FAE-like_dom"/>
</dbReference>
<feature type="transmembrane region" description="Helical" evidence="2">
    <location>
        <begin position="94"/>
        <end position="119"/>
    </location>
</feature>
<dbReference type="Gene3D" id="3.40.50.1820">
    <property type="entry name" value="alpha/beta hydrolase"/>
    <property type="match status" value="1"/>
</dbReference>
<dbReference type="EMBL" id="JAOPHQ010002582">
    <property type="protein sequence ID" value="KAK0146378.1"/>
    <property type="molecule type" value="Genomic_DNA"/>
</dbReference>
<dbReference type="GO" id="GO:0004061">
    <property type="term" value="F:arylformamidase activity"/>
    <property type="evidence" value="ECO:0007669"/>
    <property type="project" value="TreeGrafter"/>
</dbReference>
<keyword evidence="2" id="KW-1133">Transmembrane helix</keyword>
<keyword evidence="1" id="KW-0378">Hydrolase</keyword>
<dbReference type="SUPFAM" id="SSF53474">
    <property type="entry name" value="alpha/beta-Hydrolases"/>
    <property type="match status" value="1"/>
</dbReference>
<dbReference type="AlphaFoldDB" id="A0AA47MTF7"/>
<gene>
    <name evidence="4" type="primary">IMCE</name>
    <name evidence="4" type="ORF">N1851_014310</name>
</gene>
<evidence type="ECO:0000313" key="5">
    <source>
        <dbReference type="Proteomes" id="UP001174136"/>
    </source>
</evidence>
<keyword evidence="2" id="KW-0472">Membrane</keyword>
<organism evidence="4 5">
    <name type="scientific">Merluccius polli</name>
    <name type="common">Benguela hake</name>
    <name type="synonym">Merluccius cadenati</name>
    <dbReference type="NCBI Taxonomy" id="89951"/>
    <lineage>
        <taxon>Eukaryota</taxon>
        <taxon>Metazoa</taxon>
        <taxon>Chordata</taxon>
        <taxon>Craniata</taxon>
        <taxon>Vertebrata</taxon>
        <taxon>Euteleostomi</taxon>
        <taxon>Actinopterygii</taxon>
        <taxon>Neopterygii</taxon>
        <taxon>Teleostei</taxon>
        <taxon>Neoteleostei</taxon>
        <taxon>Acanthomorphata</taxon>
        <taxon>Zeiogadaria</taxon>
        <taxon>Gadariae</taxon>
        <taxon>Gadiformes</taxon>
        <taxon>Gadoidei</taxon>
        <taxon>Merlucciidae</taxon>
        <taxon>Merluccius</taxon>
    </lineage>
</organism>
<name>A0AA47MTF7_MERPO</name>
<protein>
    <submittedName>
        <fullName evidence="4">Isoprenylcysteine alpha-carbonyl methylesterase ICME</fullName>
    </submittedName>
</protein>
<dbReference type="Pfam" id="PF20434">
    <property type="entry name" value="BD-FAE"/>
    <property type="match status" value="1"/>
</dbReference>
<evidence type="ECO:0000313" key="4">
    <source>
        <dbReference type="EMBL" id="KAK0146378.1"/>
    </source>
</evidence>
<feature type="domain" description="BD-FAE-like" evidence="3">
    <location>
        <begin position="201"/>
        <end position="405"/>
    </location>
</feature>
<evidence type="ECO:0000259" key="3">
    <source>
        <dbReference type="Pfam" id="PF20434"/>
    </source>
</evidence>
<dbReference type="PANTHER" id="PTHR48081:SF33">
    <property type="entry name" value="KYNURENINE FORMAMIDASE"/>
    <property type="match status" value="1"/>
</dbReference>
<comment type="caution">
    <text evidence="4">The sequence shown here is derived from an EMBL/GenBank/DDBJ whole genome shotgun (WGS) entry which is preliminary data.</text>
</comment>
<dbReference type="InterPro" id="IPR050300">
    <property type="entry name" value="GDXG_lipolytic_enzyme"/>
</dbReference>
<sequence>MGLYWGCAGAVLGLYWGCDGAILGMCWGCDGAILGLYWGCTGAVLGGWGWMSVWRGGGGNTETVEGLGAWQDCAGGMGALGTRRQCMASLKHRISMPVVAGVLLVGVPYSISLAAQWLYGWPNKPGCRKYIEALKPRRIYCLTRAVLETLKYLQYGKLYFQWKLWYKNVENRKHYEKGITFGRRSNKLDLYYCPTAGRGAGEKTVPLVVFIYGGAWGSGDRSIYCLLARRMAEELGATVVCPDYCTYPKGNVLCMVQDITDCLVWARENDKKFNFDKDNIVLIGHSAGAHLSALAILFLIDGRDELFVEAGVQRDITKAIRGLIGLSGVYNILDHYEHEQMRAVEYVSTMHKAMNGVHNFPYYSPEHILNTFSGDKLERVPPISLLHGTNDIIVPAESSSKFSELLTSRSVKASLYLLPNIDHTEIVTDLMVPDRRFYHAVYSCIKREYNKLLGVC</sequence>